<dbReference type="InterPro" id="IPR017972">
    <property type="entry name" value="Cyt_P450_CS"/>
</dbReference>
<comment type="similarity">
    <text evidence="4">Belongs to the cytochrome P450 family.</text>
</comment>
<dbReference type="InterPro" id="IPR036396">
    <property type="entry name" value="Cyt_P450_sf"/>
</dbReference>
<dbReference type="Proteomes" id="UP001280121">
    <property type="component" value="Unassembled WGS sequence"/>
</dbReference>
<feature type="chain" id="PRO_5041966632" description="Cytochrome P450" evidence="11">
    <location>
        <begin position="25"/>
        <end position="749"/>
    </location>
</feature>
<keyword evidence="11" id="KW-0732">Signal</keyword>
<evidence type="ECO:0008006" key="14">
    <source>
        <dbReference type="Google" id="ProtNLM"/>
    </source>
</evidence>
<feature type="binding site" description="axial binding residue" evidence="10">
    <location>
        <position position="421"/>
    </location>
    <ligand>
        <name>heme</name>
        <dbReference type="ChEBI" id="CHEBI:30413"/>
    </ligand>
    <ligandPart>
        <name>Fe</name>
        <dbReference type="ChEBI" id="CHEBI:18248"/>
    </ligandPart>
</feature>
<evidence type="ECO:0000256" key="1">
    <source>
        <dbReference type="ARBA" id="ARBA00001971"/>
    </source>
</evidence>
<dbReference type="GO" id="GO:0016020">
    <property type="term" value="C:membrane"/>
    <property type="evidence" value="ECO:0007669"/>
    <property type="project" value="UniProtKB-SubCell"/>
</dbReference>
<evidence type="ECO:0000256" key="8">
    <source>
        <dbReference type="ARBA" id="ARBA00023002"/>
    </source>
</evidence>
<organism evidence="12 13">
    <name type="scientific">Dipteronia dyeriana</name>
    <dbReference type="NCBI Taxonomy" id="168575"/>
    <lineage>
        <taxon>Eukaryota</taxon>
        <taxon>Viridiplantae</taxon>
        <taxon>Streptophyta</taxon>
        <taxon>Embryophyta</taxon>
        <taxon>Tracheophyta</taxon>
        <taxon>Spermatophyta</taxon>
        <taxon>Magnoliopsida</taxon>
        <taxon>eudicotyledons</taxon>
        <taxon>Gunneridae</taxon>
        <taxon>Pentapetalae</taxon>
        <taxon>rosids</taxon>
        <taxon>malvids</taxon>
        <taxon>Sapindales</taxon>
        <taxon>Sapindaceae</taxon>
        <taxon>Hippocastanoideae</taxon>
        <taxon>Acereae</taxon>
        <taxon>Dipteronia</taxon>
    </lineage>
</organism>
<evidence type="ECO:0000313" key="13">
    <source>
        <dbReference type="Proteomes" id="UP001280121"/>
    </source>
</evidence>
<name>A0AAD9TPL2_9ROSI</name>
<evidence type="ECO:0000256" key="10">
    <source>
        <dbReference type="PIRSR" id="PIRSR602401-1"/>
    </source>
</evidence>
<dbReference type="CDD" id="cd11043">
    <property type="entry name" value="CYP90-like"/>
    <property type="match status" value="1"/>
</dbReference>
<dbReference type="GO" id="GO:0020037">
    <property type="term" value="F:heme binding"/>
    <property type="evidence" value="ECO:0007669"/>
    <property type="project" value="InterPro"/>
</dbReference>
<dbReference type="AlphaFoldDB" id="A0AAD9TPL2"/>
<evidence type="ECO:0000256" key="4">
    <source>
        <dbReference type="ARBA" id="ARBA00010617"/>
    </source>
</evidence>
<dbReference type="InterPro" id="IPR001128">
    <property type="entry name" value="Cyt_P450"/>
</dbReference>
<dbReference type="PRINTS" id="PR00463">
    <property type="entry name" value="EP450I"/>
</dbReference>
<dbReference type="GO" id="GO:0004497">
    <property type="term" value="F:monooxygenase activity"/>
    <property type="evidence" value="ECO:0007669"/>
    <property type="project" value="InterPro"/>
</dbReference>
<evidence type="ECO:0000313" key="12">
    <source>
        <dbReference type="EMBL" id="KAK2639672.1"/>
    </source>
</evidence>
<keyword evidence="9 10" id="KW-0408">Iron</keyword>
<keyword evidence="6 10" id="KW-0479">Metal-binding</keyword>
<keyword evidence="10" id="KW-0349">Heme</keyword>
<keyword evidence="7" id="KW-1133">Transmembrane helix</keyword>
<feature type="signal peptide" evidence="11">
    <location>
        <begin position="1"/>
        <end position="24"/>
    </location>
</feature>
<dbReference type="PANTHER" id="PTHR24286">
    <property type="entry name" value="CYTOCHROME P450 26"/>
    <property type="match status" value="1"/>
</dbReference>
<dbReference type="PROSITE" id="PS00086">
    <property type="entry name" value="CYTOCHROME_P450"/>
    <property type="match status" value="2"/>
</dbReference>
<evidence type="ECO:0000256" key="9">
    <source>
        <dbReference type="ARBA" id="ARBA00023004"/>
    </source>
</evidence>
<gene>
    <name evidence="12" type="ORF">Ddye_027467</name>
</gene>
<comment type="subcellular location">
    <subcellularLocation>
        <location evidence="2">Membrane</location>
        <topology evidence="2">Single-pass membrane protein</topology>
    </subcellularLocation>
</comment>
<evidence type="ECO:0000256" key="6">
    <source>
        <dbReference type="ARBA" id="ARBA00022723"/>
    </source>
</evidence>
<dbReference type="PANTHER" id="PTHR24286:SF190">
    <property type="entry name" value="CYTOCHROME P450"/>
    <property type="match status" value="1"/>
</dbReference>
<keyword evidence="5" id="KW-0812">Transmembrane</keyword>
<evidence type="ECO:0000256" key="11">
    <source>
        <dbReference type="SAM" id="SignalP"/>
    </source>
</evidence>
<comment type="cofactor">
    <cofactor evidence="1 10">
        <name>heme</name>
        <dbReference type="ChEBI" id="CHEBI:30413"/>
    </cofactor>
</comment>
<dbReference type="FunFam" id="1.10.630.10:FF:000022">
    <property type="entry name" value="Taxadiene 5-alpha hydroxylase"/>
    <property type="match status" value="1"/>
</dbReference>
<sequence length="749" mass="85654">MSTLLIIFLLFFPIFLLLVRKKMSSNRLPPGSLGVPIIGHSLGLTRAMKANTAEKWIEQRIKKYGPISKLSLFGKPTVFVYGPAANKFVFNGDSSTIANQQTKSMRMILGDRNLLELSGKDHKRVRGALVSFLKPESLKKYVEKIDGEIREHLKLHWQGKEQITVLPMMKTLTFNIICSLLFGLERGPKRDQFVSNFKTMMVGMWSVPVNLPFTRYNGGLKASARVQNMVKDLIQEKRRKLEQKTASPHQDLITCLLSIRDENGQEVITEKEIVHNVMLVMVAGHDTSSVLITFLVRLLANDPAVYAAVLQEQEEIAKDKSMGEFLTWEDLTKMKYTWRVAMETLRMIPPSFGGFRNTLKDVEYNGYLIPKGWQIFWVTSMTHMDNTIFPEPSKFDPSRFENQASIPPYCYLPFGAGYRVCPGNEFARIETLLVIHRLVTRFTWKLQCPDNAFSRNPMPVPTKGLPIQIITVCYITLEICFLNFTRYNGGLKASARVQNMVKDLIQEKRKKLEQKTASPHQDLITCLLSIRDENGQEVITEKEIVHNVMLVMVAGHDTSSVLITYSGIFGIQNDNANLITEIAKHIKNLKICFIANDLNLSFLQEIKMKYTWRVAMETLRMIPPSFGGFRNTLKDVEYNGYLIPKGWQIFWVTSMTHMDNTIFPEPSKFDPSRFEDQASIPPYCYLPFGAGYRICPGNEFARIETLLVIHRLVTRFTWKLQCPDNAFSRNPMPVPTKGLPIQIVPKKLK</sequence>
<keyword evidence="7" id="KW-0472">Membrane</keyword>
<dbReference type="GO" id="GO:0016705">
    <property type="term" value="F:oxidoreductase activity, acting on paired donors, with incorporation or reduction of molecular oxygen"/>
    <property type="evidence" value="ECO:0007669"/>
    <property type="project" value="InterPro"/>
</dbReference>
<evidence type="ECO:0000256" key="2">
    <source>
        <dbReference type="ARBA" id="ARBA00004167"/>
    </source>
</evidence>
<proteinExistence type="inferred from homology"/>
<comment type="pathway">
    <text evidence="3">Secondary metabolite biosynthesis; terpenoid biosynthesis.</text>
</comment>
<dbReference type="PRINTS" id="PR00385">
    <property type="entry name" value="P450"/>
</dbReference>
<comment type="caution">
    <text evidence="12">The sequence shown here is derived from an EMBL/GenBank/DDBJ whole genome shotgun (WGS) entry which is preliminary data.</text>
</comment>
<dbReference type="InterPro" id="IPR002401">
    <property type="entry name" value="Cyt_P450_E_grp-I"/>
</dbReference>
<accession>A0AAD9TPL2</accession>
<dbReference type="Gene3D" id="1.10.630.10">
    <property type="entry name" value="Cytochrome P450"/>
    <property type="match status" value="2"/>
</dbReference>
<dbReference type="Pfam" id="PF00067">
    <property type="entry name" value="p450"/>
    <property type="match status" value="2"/>
</dbReference>
<reference evidence="12" key="1">
    <citation type="journal article" date="2023" name="Plant J.">
        <title>Genome sequences and population genomics provide insights into the demographic history, inbreeding, and mutation load of two 'living fossil' tree species of Dipteronia.</title>
        <authorList>
            <person name="Feng Y."/>
            <person name="Comes H.P."/>
            <person name="Chen J."/>
            <person name="Zhu S."/>
            <person name="Lu R."/>
            <person name="Zhang X."/>
            <person name="Li P."/>
            <person name="Qiu J."/>
            <person name="Olsen K.M."/>
            <person name="Qiu Y."/>
        </authorList>
    </citation>
    <scope>NUCLEOTIDE SEQUENCE</scope>
    <source>
        <strain evidence="12">KIB01</strain>
    </source>
</reference>
<evidence type="ECO:0000256" key="5">
    <source>
        <dbReference type="ARBA" id="ARBA00022692"/>
    </source>
</evidence>
<dbReference type="GO" id="GO:0016125">
    <property type="term" value="P:sterol metabolic process"/>
    <property type="evidence" value="ECO:0007669"/>
    <property type="project" value="TreeGrafter"/>
</dbReference>
<protein>
    <recommendedName>
        <fullName evidence="14">Cytochrome P450</fullName>
    </recommendedName>
</protein>
<dbReference type="SUPFAM" id="SSF48264">
    <property type="entry name" value="Cytochrome P450"/>
    <property type="match status" value="2"/>
</dbReference>
<keyword evidence="8" id="KW-0560">Oxidoreductase</keyword>
<evidence type="ECO:0000256" key="3">
    <source>
        <dbReference type="ARBA" id="ARBA00004721"/>
    </source>
</evidence>
<dbReference type="EMBL" id="JANJYI010000008">
    <property type="protein sequence ID" value="KAK2639672.1"/>
    <property type="molecule type" value="Genomic_DNA"/>
</dbReference>
<keyword evidence="13" id="KW-1185">Reference proteome</keyword>
<dbReference type="GO" id="GO:0005506">
    <property type="term" value="F:iron ion binding"/>
    <property type="evidence" value="ECO:0007669"/>
    <property type="project" value="InterPro"/>
</dbReference>
<evidence type="ECO:0000256" key="7">
    <source>
        <dbReference type="ARBA" id="ARBA00022989"/>
    </source>
</evidence>